<proteinExistence type="predicted"/>
<keyword evidence="3" id="KW-0808">Transferase</keyword>
<evidence type="ECO:0000313" key="3">
    <source>
        <dbReference type="EMBL" id="KAA2377270.1"/>
    </source>
</evidence>
<evidence type="ECO:0000259" key="1">
    <source>
        <dbReference type="Pfam" id="PF00534"/>
    </source>
</evidence>
<dbReference type="Proteomes" id="UP000322940">
    <property type="component" value="Unassembled WGS sequence"/>
</dbReference>
<dbReference type="Gene3D" id="3.40.50.2000">
    <property type="entry name" value="Glycogen Phosphorylase B"/>
    <property type="match status" value="2"/>
</dbReference>
<feature type="domain" description="Glycosyltransferase subfamily 4-like N-terminal" evidence="2">
    <location>
        <begin position="18"/>
        <end position="219"/>
    </location>
</feature>
<feature type="domain" description="Glycosyl transferase family 1" evidence="1">
    <location>
        <begin position="225"/>
        <end position="362"/>
    </location>
</feature>
<protein>
    <submittedName>
        <fullName evidence="3">Glycosyltransferase family 4 protein</fullName>
    </submittedName>
</protein>
<dbReference type="GO" id="GO:0016757">
    <property type="term" value="F:glycosyltransferase activity"/>
    <property type="evidence" value="ECO:0007669"/>
    <property type="project" value="InterPro"/>
</dbReference>
<dbReference type="RefSeq" id="WP_032134520.1">
    <property type="nucleotide sequence ID" value="NZ_JAHOOA010000008.1"/>
</dbReference>
<dbReference type="Pfam" id="PF00534">
    <property type="entry name" value="Glycos_transf_1"/>
    <property type="match status" value="1"/>
</dbReference>
<dbReference type="EMBL" id="VVXH01000011">
    <property type="protein sequence ID" value="KAA2377270.1"/>
    <property type="molecule type" value="Genomic_DNA"/>
</dbReference>
<reference evidence="3 4" key="1">
    <citation type="journal article" date="2019" name="Nat. Med.">
        <title>A library of human gut bacterial isolates paired with longitudinal multiomics data enables mechanistic microbiome research.</title>
        <authorList>
            <person name="Poyet M."/>
            <person name="Groussin M."/>
            <person name="Gibbons S.M."/>
            <person name="Avila-Pacheco J."/>
            <person name="Jiang X."/>
            <person name="Kearney S.M."/>
            <person name="Perrotta A.R."/>
            <person name="Berdy B."/>
            <person name="Zhao S."/>
            <person name="Lieberman T.D."/>
            <person name="Swanson P.K."/>
            <person name="Smith M."/>
            <person name="Roesemann S."/>
            <person name="Alexander J.E."/>
            <person name="Rich S.A."/>
            <person name="Livny J."/>
            <person name="Vlamakis H."/>
            <person name="Clish C."/>
            <person name="Bullock K."/>
            <person name="Deik A."/>
            <person name="Scott J."/>
            <person name="Pierce K.A."/>
            <person name="Xavier R.J."/>
            <person name="Alm E.J."/>
        </authorList>
    </citation>
    <scope>NUCLEOTIDE SEQUENCE [LARGE SCALE GENOMIC DNA]</scope>
    <source>
        <strain evidence="3 4">BIOML-A266</strain>
    </source>
</reference>
<evidence type="ECO:0000259" key="2">
    <source>
        <dbReference type="Pfam" id="PF13439"/>
    </source>
</evidence>
<evidence type="ECO:0000313" key="4">
    <source>
        <dbReference type="Proteomes" id="UP000322940"/>
    </source>
</evidence>
<dbReference type="PANTHER" id="PTHR45947">
    <property type="entry name" value="SULFOQUINOVOSYL TRANSFERASE SQD2"/>
    <property type="match status" value="1"/>
</dbReference>
<dbReference type="InterPro" id="IPR001296">
    <property type="entry name" value="Glyco_trans_1"/>
</dbReference>
<gene>
    <name evidence="3" type="ORF">F2Y10_11455</name>
</gene>
<dbReference type="Pfam" id="PF13439">
    <property type="entry name" value="Glyco_transf_4"/>
    <property type="match status" value="1"/>
</dbReference>
<dbReference type="InterPro" id="IPR050194">
    <property type="entry name" value="Glycosyltransferase_grp1"/>
</dbReference>
<dbReference type="PANTHER" id="PTHR45947:SF13">
    <property type="entry name" value="TRANSFERASE"/>
    <property type="match status" value="1"/>
</dbReference>
<dbReference type="SUPFAM" id="SSF53756">
    <property type="entry name" value="UDP-Glycosyltransferase/glycogen phosphorylase"/>
    <property type="match status" value="1"/>
</dbReference>
<organism evidence="3 4">
    <name type="scientific">Alistipes onderdonkii</name>
    <dbReference type="NCBI Taxonomy" id="328813"/>
    <lineage>
        <taxon>Bacteria</taxon>
        <taxon>Pseudomonadati</taxon>
        <taxon>Bacteroidota</taxon>
        <taxon>Bacteroidia</taxon>
        <taxon>Bacteroidales</taxon>
        <taxon>Rikenellaceae</taxon>
        <taxon>Alistipes</taxon>
    </lineage>
</organism>
<dbReference type="AlphaFoldDB" id="A0A5B3GUW0"/>
<dbReference type="InterPro" id="IPR028098">
    <property type="entry name" value="Glyco_trans_4-like_N"/>
</dbReference>
<sequence>MKVLLANKFYYRRGGDCVCTLNLEQLLKDHNHDTAVFAMQHPENLPTPWSKYFPSEIRFSPGSNIFETFRRPFGSKEVKRKFSALLDDFQPDVVHLNNIHTQLSPLIAELAHRRGIKVVWTLHDLKLLCPRYDCLRNGETICEACFTDKHKVLENKCMKNSWLASMLAYKEARKWNRERLEACTDSFICPSQFIADKMIQGGFDKSKMHTLCNFIDVEKCEEADYLKKDYYCYIGRISHEKGIKTLIAAANRLPHKLVIIGKGPLDAEMKKLAGPNVEFAGFKQWNEIKRIVGQARFCVIPSECYENNPLSVIESQCLGTPVLGAQIGGIPELIQEGCNGLHFRSRDTDDMTAKIQAMYDAPFDYPSIALEAKKRYNSETYYKQLIQLYNL</sequence>
<accession>A0A5B3GUW0</accession>
<name>A0A5B3GUW0_9BACT</name>
<comment type="caution">
    <text evidence="3">The sequence shown here is derived from an EMBL/GenBank/DDBJ whole genome shotgun (WGS) entry which is preliminary data.</text>
</comment>